<accession>A0A0B6YV68</accession>
<proteinExistence type="predicted"/>
<evidence type="ECO:0000313" key="2">
    <source>
        <dbReference type="EMBL" id="CEK60118.1"/>
    </source>
</evidence>
<sequence length="51" mass="5923">MNNDEKEMIKRSNFSTETDKERSSTDARKTKTHTILPWMHTQPEVSEAIDG</sequence>
<protein>
    <submittedName>
        <fullName evidence="2">Uncharacterized protein</fullName>
    </submittedName>
</protein>
<gene>
    <name evidence="2" type="primary">ORF38468</name>
</gene>
<evidence type="ECO:0000256" key="1">
    <source>
        <dbReference type="SAM" id="MobiDB-lite"/>
    </source>
</evidence>
<organism evidence="2">
    <name type="scientific">Arion vulgaris</name>
    <dbReference type="NCBI Taxonomy" id="1028688"/>
    <lineage>
        <taxon>Eukaryota</taxon>
        <taxon>Metazoa</taxon>
        <taxon>Spiralia</taxon>
        <taxon>Lophotrochozoa</taxon>
        <taxon>Mollusca</taxon>
        <taxon>Gastropoda</taxon>
        <taxon>Heterobranchia</taxon>
        <taxon>Euthyneura</taxon>
        <taxon>Panpulmonata</taxon>
        <taxon>Eupulmonata</taxon>
        <taxon>Stylommatophora</taxon>
        <taxon>Helicina</taxon>
        <taxon>Arionoidea</taxon>
        <taxon>Arionidae</taxon>
        <taxon>Arion</taxon>
    </lineage>
</organism>
<dbReference type="AlphaFoldDB" id="A0A0B6YV68"/>
<feature type="region of interest" description="Disordered" evidence="1">
    <location>
        <begin position="1"/>
        <end position="51"/>
    </location>
</feature>
<name>A0A0B6YV68_9EUPU</name>
<feature type="compositionally biased region" description="Basic and acidic residues" evidence="1">
    <location>
        <begin position="17"/>
        <end position="29"/>
    </location>
</feature>
<reference evidence="2" key="1">
    <citation type="submission" date="2014-12" db="EMBL/GenBank/DDBJ databases">
        <title>Insight into the proteome of Arion vulgaris.</title>
        <authorList>
            <person name="Aradska J."/>
            <person name="Bulat T."/>
            <person name="Smidak R."/>
            <person name="Sarate P."/>
            <person name="Gangsoo J."/>
            <person name="Sialana F."/>
            <person name="Bilban M."/>
            <person name="Lubec G."/>
        </authorList>
    </citation>
    <scope>NUCLEOTIDE SEQUENCE</scope>
    <source>
        <tissue evidence="2">Skin</tissue>
    </source>
</reference>
<feature type="compositionally biased region" description="Basic and acidic residues" evidence="1">
    <location>
        <begin position="1"/>
        <end position="10"/>
    </location>
</feature>
<dbReference type="EMBL" id="HACG01013253">
    <property type="protein sequence ID" value="CEK60118.1"/>
    <property type="molecule type" value="Transcribed_RNA"/>
</dbReference>